<comment type="caution">
    <text evidence="3">The sequence shown here is derived from an EMBL/GenBank/DDBJ whole genome shotgun (WGS) entry which is preliminary data.</text>
</comment>
<keyword evidence="4" id="KW-1185">Reference proteome</keyword>
<feature type="compositionally biased region" description="Basic and acidic residues" evidence="2">
    <location>
        <begin position="211"/>
        <end position="220"/>
    </location>
</feature>
<feature type="compositionally biased region" description="Pro residues" evidence="2">
    <location>
        <begin position="275"/>
        <end position="287"/>
    </location>
</feature>
<evidence type="ECO:0000313" key="4">
    <source>
        <dbReference type="Proteomes" id="UP000698800"/>
    </source>
</evidence>
<organism evidence="3 4">
    <name type="scientific">Glutinoglossum americanum</name>
    <dbReference type="NCBI Taxonomy" id="1670608"/>
    <lineage>
        <taxon>Eukaryota</taxon>
        <taxon>Fungi</taxon>
        <taxon>Dikarya</taxon>
        <taxon>Ascomycota</taxon>
        <taxon>Pezizomycotina</taxon>
        <taxon>Geoglossomycetes</taxon>
        <taxon>Geoglossales</taxon>
        <taxon>Geoglossaceae</taxon>
        <taxon>Glutinoglossum</taxon>
    </lineage>
</organism>
<feature type="compositionally biased region" description="Gly residues" evidence="2">
    <location>
        <begin position="200"/>
        <end position="210"/>
    </location>
</feature>
<dbReference type="EMBL" id="JAGHQL010000040">
    <property type="protein sequence ID" value="KAH0543047.1"/>
    <property type="molecule type" value="Genomic_DNA"/>
</dbReference>
<dbReference type="SUPFAM" id="SSF75217">
    <property type="entry name" value="alpha/beta knot"/>
    <property type="match status" value="1"/>
</dbReference>
<dbReference type="InterPro" id="IPR029026">
    <property type="entry name" value="tRNA_m1G_MTases_N"/>
</dbReference>
<dbReference type="InterPro" id="IPR029028">
    <property type="entry name" value="Alpha/beta_knot_MTases"/>
</dbReference>
<dbReference type="InterPro" id="IPR003750">
    <property type="entry name" value="Put_MeTrfase-C9orf114-like"/>
</dbReference>
<accession>A0A9P8I9B6</accession>
<dbReference type="PANTHER" id="PTHR12150">
    <property type="entry name" value="CLASS IV SAM-BINDING METHYLTRANSFERASE-RELATED"/>
    <property type="match status" value="1"/>
</dbReference>
<evidence type="ECO:0000313" key="3">
    <source>
        <dbReference type="EMBL" id="KAH0543047.1"/>
    </source>
</evidence>
<feature type="compositionally biased region" description="Low complexity" evidence="2">
    <location>
        <begin position="1"/>
        <end position="14"/>
    </location>
</feature>
<proteinExistence type="inferred from homology"/>
<feature type="compositionally biased region" description="Low complexity" evidence="2">
    <location>
        <begin position="110"/>
        <end position="131"/>
    </location>
</feature>
<name>A0A9P8I9B6_9PEZI</name>
<sequence>MGPDGNNSNNSSIGSHKREGKGGKRKKRKREEDGDAVAVVAVLDTSKPTAVFKPTMGGGRKWTLSVAVPGSIIANAQTHELKTQLAGHIARALAVFCVDEVVVYDDTPRAPNFNSNPSPNSQSTTPANPSSYTGLTSPSHFLTHLLAYLETPPYLRRHLFPLHPNLRFAGQLPSLDMPHHLRGGEWSAGGWREGVAIGSSSGGSGGYAGGEGKKDKYANKKEKRMKKKKEKEAEKVEEEVVEMEVTVDAGLDRNFVIKTTSPIPPSTRLTLRLPLKPPNTTPIPASPAHPSHPRTTEGYYWGYRLSMAMG</sequence>
<feature type="region of interest" description="Disordered" evidence="2">
    <location>
        <begin position="1"/>
        <end position="35"/>
    </location>
</feature>
<reference evidence="3" key="1">
    <citation type="submission" date="2021-03" db="EMBL/GenBank/DDBJ databases">
        <title>Comparative genomics and phylogenomic investigation of the class Geoglossomycetes provide insights into ecological specialization and systematics.</title>
        <authorList>
            <person name="Melie T."/>
            <person name="Pirro S."/>
            <person name="Miller A.N."/>
            <person name="Quandt A."/>
        </authorList>
    </citation>
    <scope>NUCLEOTIDE SEQUENCE</scope>
    <source>
        <strain evidence="3">GBOQ0MN5Z8</strain>
    </source>
</reference>
<dbReference type="Proteomes" id="UP000698800">
    <property type="component" value="Unassembled WGS sequence"/>
</dbReference>
<dbReference type="Gene3D" id="3.40.1280.10">
    <property type="match status" value="1"/>
</dbReference>
<protein>
    <recommendedName>
        <fullName evidence="5">DUF171-domain-containing protein</fullName>
    </recommendedName>
</protein>
<dbReference type="CDD" id="cd18086">
    <property type="entry name" value="HsC9orf114-like"/>
    <property type="match status" value="1"/>
</dbReference>
<feature type="region of interest" description="Disordered" evidence="2">
    <location>
        <begin position="267"/>
        <end position="296"/>
    </location>
</feature>
<dbReference type="PANTHER" id="PTHR12150:SF13">
    <property type="entry name" value="METHYLTRANSFERASE C9ORF114-RELATED"/>
    <property type="match status" value="1"/>
</dbReference>
<dbReference type="AlphaFoldDB" id="A0A9P8I9B6"/>
<dbReference type="Pfam" id="PF02598">
    <property type="entry name" value="Methyltrn_RNA_3"/>
    <property type="match status" value="1"/>
</dbReference>
<evidence type="ECO:0008006" key="5">
    <source>
        <dbReference type="Google" id="ProtNLM"/>
    </source>
</evidence>
<feature type="non-terminal residue" evidence="3">
    <location>
        <position position="1"/>
    </location>
</feature>
<feature type="region of interest" description="Disordered" evidence="2">
    <location>
        <begin position="200"/>
        <end position="231"/>
    </location>
</feature>
<feature type="region of interest" description="Disordered" evidence="2">
    <location>
        <begin position="110"/>
        <end position="133"/>
    </location>
</feature>
<dbReference type="OrthoDB" id="70823at2759"/>
<gene>
    <name evidence="3" type="ORF">FGG08_002560</name>
</gene>
<evidence type="ECO:0000256" key="1">
    <source>
        <dbReference type="ARBA" id="ARBA00009841"/>
    </source>
</evidence>
<evidence type="ECO:0000256" key="2">
    <source>
        <dbReference type="SAM" id="MobiDB-lite"/>
    </source>
</evidence>
<comment type="similarity">
    <text evidence="1">Belongs to the class IV-like SAM-binding methyltransferase superfamily.</text>
</comment>